<dbReference type="EnsemblMetazoa" id="PPA43659.1">
    <property type="protein sequence ID" value="PPA43659.1"/>
    <property type="gene ID" value="WBGene00282028"/>
</dbReference>
<name>A0A2A6C5I9_PRIPA</name>
<proteinExistence type="predicted"/>
<organism evidence="1 2">
    <name type="scientific">Pristionchus pacificus</name>
    <name type="common">Parasitic nematode worm</name>
    <dbReference type="NCBI Taxonomy" id="54126"/>
    <lineage>
        <taxon>Eukaryota</taxon>
        <taxon>Metazoa</taxon>
        <taxon>Ecdysozoa</taxon>
        <taxon>Nematoda</taxon>
        <taxon>Chromadorea</taxon>
        <taxon>Rhabditida</taxon>
        <taxon>Rhabditina</taxon>
        <taxon>Diplogasteromorpha</taxon>
        <taxon>Diplogasteroidea</taxon>
        <taxon>Neodiplogasteridae</taxon>
        <taxon>Pristionchus</taxon>
    </lineage>
</organism>
<evidence type="ECO:0000313" key="1">
    <source>
        <dbReference type="EnsemblMetazoa" id="PPA43659.1"/>
    </source>
</evidence>
<accession>A0A8R1Z018</accession>
<accession>A0A2A6C5I9</accession>
<gene>
    <name evidence="1" type="primary">WBGene00282028</name>
</gene>
<evidence type="ECO:0000313" key="2">
    <source>
        <dbReference type="Proteomes" id="UP000005239"/>
    </source>
</evidence>
<keyword evidence="2" id="KW-1185">Reference proteome</keyword>
<protein>
    <submittedName>
        <fullName evidence="1">Uncharacterized protein</fullName>
    </submittedName>
</protein>
<reference evidence="1" key="2">
    <citation type="submission" date="2022-06" db="UniProtKB">
        <authorList>
            <consortium name="EnsemblMetazoa"/>
        </authorList>
    </citation>
    <scope>IDENTIFICATION</scope>
    <source>
        <strain evidence="1">PS312</strain>
    </source>
</reference>
<sequence length="71" mass="7526">MTEPTCAIACVVKIHAVTGPDRTILNYCATSPPNSDVLTRVVCSSETWRALALAEFIFDSLGPVGSLASEK</sequence>
<dbReference type="Proteomes" id="UP000005239">
    <property type="component" value="Unassembled WGS sequence"/>
</dbReference>
<dbReference type="AlphaFoldDB" id="A0A2A6C5I9"/>
<reference evidence="2" key="1">
    <citation type="journal article" date="2008" name="Nat. Genet.">
        <title>The Pristionchus pacificus genome provides a unique perspective on nematode lifestyle and parasitism.</title>
        <authorList>
            <person name="Dieterich C."/>
            <person name="Clifton S.W."/>
            <person name="Schuster L.N."/>
            <person name="Chinwalla A."/>
            <person name="Delehaunty K."/>
            <person name="Dinkelacker I."/>
            <person name="Fulton L."/>
            <person name="Fulton R."/>
            <person name="Godfrey J."/>
            <person name="Minx P."/>
            <person name="Mitreva M."/>
            <person name="Roeseler W."/>
            <person name="Tian H."/>
            <person name="Witte H."/>
            <person name="Yang S.P."/>
            <person name="Wilson R.K."/>
            <person name="Sommer R.J."/>
        </authorList>
    </citation>
    <scope>NUCLEOTIDE SEQUENCE [LARGE SCALE GENOMIC DNA]</scope>
    <source>
        <strain evidence="2">PS312</strain>
    </source>
</reference>